<dbReference type="Proteomes" id="UP000189911">
    <property type="component" value="Chromosome E"/>
</dbReference>
<keyword evidence="7" id="KW-0539">Nucleus</keyword>
<dbReference type="OrthoDB" id="10267305at2759"/>
<dbReference type="GO" id="GO:0005681">
    <property type="term" value="C:spliceosomal complex"/>
    <property type="evidence" value="ECO:0007669"/>
    <property type="project" value="UniProtKB-KW"/>
</dbReference>
<dbReference type="AlphaFoldDB" id="A0A1G4JW74"/>
<dbReference type="GO" id="GO:0008380">
    <property type="term" value="P:RNA splicing"/>
    <property type="evidence" value="ECO:0007669"/>
    <property type="project" value="UniProtKB-KW"/>
</dbReference>
<keyword evidence="6" id="KW-0508">mRNA splicing</keyword>
<evidence type="ECO:0000259" key="9">
    <source>
        <dbReference type="SMART" id="SM01115"/>
    </source>
</evidence>
<organism evidence="10 11">
    <name type="scientific">Lachancea nothofagi CBS 11611</name>
    <dbReference type="NCBI Taxonomy" id="1266666"/>
    <lineage>
        <taxon>Eukaryota</taxon>
        <taxon>Fungi</taxon>
        <taxon>Dikarya</taxon>
        <taxon>Ascomycota</taxon>
        <taxon>Saccharomycotina</taxon>
        <taxon>Saccharomycetes</taxon>
        <taxon>Saccharomycetales</taxon>
        <taxon>Saccharomycetaceae</taxon>
        <taxon>Lachancea</taxon>
    </lineage>
</organism>
<evidence type="ECO:0000313" key="11">
    <source>
        <dbReference type="Proteomes" id="UP000189911"/>
    </source>
</evidence>
<feature type="compositionally biased region" description="Basic and acidic residues" evidence="8">
    <location>
        <begin position="107"/>
        <end position="116"/>
    </location>
</feature>
<reference evidence="11" key="1">
    <citation type="submission" date="2016-03" db="EMBL/GenBank/DDBJ databases">
        <authorList>
            <person name="Devillers Hugo."/>
        </authorList>
    </citation>
    <scope>NUCLEOTIDE SEQUENCE [LARGE SCALE GENOMIC DNA]</scope>
</reference>
<dbReference type="PANTHER" id="PTHR36562">
    <property type="entry name" value="SERINE/ARGININE REPETITIVE MATRIX 2"/>
    <property type="match status" value="1"/>
</dbReference>
<feature type="region of interest" description="Disordered" evidence="8">
    <location>
        <begin position="107"/>
        <end position="138"/>
    </location>
</feature>
<evidence type="ECO:0000256" key="7">
    <source>
        <dbReference type="ARBA" id="ARBA00023242"/>
    </source>
</evidence>
<dbReference type="Gene3D" id="6.10.140.420">
    <property type="match status" value="1"/>
</dbReference>
<evidence type="ECO:0000256" key="2">
    <source>
        <dbReference type="ARBA" id="ARBA00005954"/>
    </source>
</evidence>
<comment type="subcellular location">
    <subcellularLocation>
        <location evidence="1">Nucleus</location>
    </subcellularLocation>
</comment>
<proteinExistence type="inferred from homology"/>
<dbReference type="PANTHER" id="PTHR36562:SF5">
    <property type="entry name" value="SERINE_ARGININE REPETITIVE MATRIX 2"/>
    <property type="match status" value="1"/>
</dbReference>
<sequence>MSFNGIGLKSAKGSSTSGHIQQSLALNKDRKNVKNFQNRIEKSKDHTKSKFKPIRKDKSILEHLSQREVELRVSEYRDKLEDNDELDDAAIDAKCHEYREKLAAEWKKEQEDEKVRGAYVSRRKRHKNDDKEKEAEKR</sequence>
<evidence type="ECO:0000256" key="1">
    <source>
        <dbReference type="ARBA" id="ARBA00004123"/>
    </source>
</evidence>
<feature type="region of interest" description="Disordered" evidence="8">
    <location>
        <begin position="1"/>
        <end position="57"/>
    </location>
</feature>
<dbReference type="InterPro" id="IPR013170">
    <property type="entry name" value="mRNA_splic_Cwf21_dom"/>
</dbReference>
<keyword evidence="4" id="KW-0507">mRNA processing</keyword>
<dbReference type="SMART" id="SM01115">
    <property type="entry name" value="cwf21"/>
    <property type="match status" value="1"/>
</dbReference>
<keyword evidence="5" id="KW-0747">Spliceosome</keyword>
<feature type="compositionally biased region" description="Basic and acidic residues" evidence="8">
    <location>
        <begin position="127"/>
        <end position="138"/>
    </location>
</feature>
<feature type="domain" description="CWF21" evidence="9">
    <location>
        <begin position="61"/>
        <end position="107"/>
    </location>
</feature>
<name>A0A1G4JW74_9SACH</name>
<dbReference type="CDD" id="cd21372">
    <property type="entry name" value="cwf21_CWC21-like"/>
    <property type="match status" value="1"/>
</dbReference>
<feature type="compositionally biased region" description="Basic and acidic residues" evidence="8">
    <location>
        <begin position="39"/>
        <end position="57"/>
    </location>
</feature>
<evidence type="ECO:0000256" key="5">
    <source>
        <dbReference type="ARBA" id="ARBA00022728"/>
    </source>
</evidence>
<dbReference type="InterPro" id="IPR051372">
    <property type="entry name" value="CWC21"/>
</dbReference>
<evidence type="ECO:0000256" key="8">
    <source>
        <dbReference type="SAM" id="MobiDB-lite"/>
    </source>
</evidence>
<gene>
    <name evidence="10" type="ORF">LANO_0E09758G</name>
</gene>
<evidence type="ECO:0000256" key="3">
    <source>
        <dbReference type="ARBA" id="ARBA00020641"/>
    </source>
</evidence>
<accession>A0A1G4JW74</accession>
<keyword evidence="11" id="KW-1185">Reference proteome</keyword>
<evidence type="ECO:0000313" key="10">
    <source>
        <dbReference type="EMBL" id="SCU95247.1"/>
    </source>
</evidence>
<evidence type="ECO:0000256" key="6">
    <source>
        <dbReference type="ARBA" id="ARBA00023187"/>
    </source>
</evidence>
<dbReference type="Pfam" id="PF08312">
    <property type="entry name" value="cwf21"/>
    <property type="match status" value="1"/>
</dbReference>
<evidence type="ECO:0000256" key="4">
    <source>
        <dbReference type="ARBA" id="ARBA00022664"/>
    </source>
</evidence>
<feature type="compositionally biased region" description="Polar residues" evidence="8">
    <location>
        <begin position="12"/>
        <end position="25"/>
    </location>
</feature>
<dbReference type="EMBL" id="LT598451">
    <property type="protein sequence ID" value="SCU95247.1"/>
    <property type="molecule type" value="Genomic_DNA"/>
</dbReference>
<comment type="similarity">
    <text evidence="2">Belongs to the CWC21 family.</text>
</comment>
<dbReference type="GO" id="GO:0006397">
    <property type="term" value="P:mRNA processing"/>
    <property type="evidence" value="ECO:0007669"/>
    <property type="project" value="UniProtKB-KW"/>
</dbReference>
<protein>
    <recommendedName>
        <fullName evidence="3">Pre-mRNA-splicing factor CWC21</fullName>
    </recommendedName>
</protein>